<accession>A0ABQ1FQE8</accession>
<keyword evidence="1" id="KW-0732">Signal</keyword>
<organism evidence="2 3">
    <name type="scientific">Dyella nitratireducens</name>
    <dbReference type="NCBI Taxonomy" id="1849580"/>
    <lineage>
        <taxon>Bacteria</taxon>
        <taxon>Pseudomonadati</taxon>
        <taxon>Pseudomonadota</taxon>
        <taxon>Gammaproteobacteria</taxon>
        <taxon>Lysobacterales</taxon>
        <taxon>Rhodanobacteraceae</taxon>
        <taxon>Dyella</taxon>
    </lineage>
</organism>
<gene>
    <name evidence="2" type="ORF">GCM10010981_11760</name>
</gene>
<proteinExistence type="predicted"/>
<keyword evidence="3" id="KW-1185">Reference proteome</keyword>
<evidence type="ECO:0000256" key="1">
    <source>
        <dbReference type="SAM" id="SignalP"/>
    </source>
</evidence>
<sequence>MRLVMTLSVLLFVALAGTSVNAKLAETEHDRVVAYTAFLESNPFDAQAPAMRAWLLDWEDKSKDVVDVVCPDLFKPLPSKDIPYSSELVAQFIFGSAANQIANPEQKGKLVPNQLAGFRSMLKSYASILRSKPDAHIPRLDELSKQEANGTLEQYLTPLIGTYCKN</sequence>
<protein>
    <submittedName>
        <fullName evidence="2">Uncharacterized protein</fullName>
    </submittedName>
</protein>
<feature type="signal peptide" evidence="1">
    <location>
        <begin position="1"/>
        <end position="22"/>
    </location>
</feature>
<name>A0ABQ1FQE8_9GAMM</name>
<evidence type="ECO:0000313" key="2">
    <source>
        <dbReference type="EMBL" id="GGA24923.1"/>
    </source>
</evidence>
<reference evidence="3" key="1">
    <citation type="journal article" date="2019" name="Int. J. Syst. Evol. Microbiol.">
        <title>The Global Catalogue of Microorganisms (GCM) 10K type strain sequencing project: providing services to taxonomists for standard genome sequencing and annotation.</title>
        <authorList>
            <consortium name="The Broad Institute Genomics Platform"/>
            <consortium name="The Broad Institute Genome Sequencing Center for Infectious Disease"/>
            <person name="Wu L."/>
            <person name="Ma J."/>
        </authorList>
    </citation>
    <scope>NUCLEOTIDE SEQUENCE [LARGE SCALE GENOMIC DNA]</scope>
    <source>
        <strain evidence="3">CGMCC 1.15439</strain>
    </source>
</reference>
<comment type="caution">
    <text evidence="2">The sequence shown here is derived from an EMBL/GenBank/DDBJ whole genome shotgun (WGS) entry which is preliminary data.</text>
</comment>
<dbReference type="Proteomes" id="UP000620046">
    <property type="component" value="Unassembled WGS sequence"/>
</dbReference>
<evidence type="ECO:0000313" key="3">
    <source>
        <dbReference type="Proteomes" id="UP000620046"/>
    </source>
</evidence>
<feature type="chain" id="PRO_5045865503" evidence="1">
    <location>
        <begin position="23"/>
        <end position="166"/>
    </location>
</feature>
<dbReference type="EMBL" id="BMJA01000001">
    <property type="protein sequence ID" value="GGA24923.1"/>
    <property type="molecule type" value="Genomic_DNA"/>
</dbReference>